<keyword evidence="2" id="KW-1185">Reference proteome</keyword>
<sequence>MTDISDMADWELMRGDVSAADIKAAHEAALARHTNQADKDALQASLRRVLASCGGSWERLAEAWTTKNWLRAFREELHGKGWMRVPDRDELRDELRDLIRQYPGLAREILGEDTE</sequence>
<organism evidence="1 2">
    <name type="scientific">Nonomuraea endophytica</name>
    <dbReference type="NCBI Taxonomy" id="714136"/>
    <lineage>
        <taxon>Bacteria</taxon>
        <taxon>Bacillati</taxon>
        <taxon>Actinomycetota</taxon>
        <taxon>Actinomycetes</taxon>
        <taxon>Streptosporangiales</taxon>
        <taxon>Streptosporangiaceae</taxon>
        <taxon>Nonomuraea</taxon>
    </lineage>
</organism>
<accession>A0A7W8EGV8</accession>
<dbReference type="EMBL" id="JACHIN010000008">
    <property type="protein sequence ID" value="MBB5080275.1"/>
    <property type="molecule type" value="Genomic_DNA"/>
</dbReference>
<proteinExistence type="predicted"/>
<evidence type="ECO:0000313" key="1">
    <source>
        <dbReference type="EMBL" id="MBB5080275.1"/>
    </source>
</evidence>
<dbReference type="Proteomes" id="UP000568380">
    <property type="component" value="Unassembled WGS sequence"/>
</dbReference>
<dbReference type="RefSeq" id="WP_184966632.1">
    <property type="nucleotide sequence ID" value="NZ_JACHIN010000008.1"/>
</dbReference>
<evidence type="ECO:0000313" key="2">
    <source>
        <dbReference type="Proteomes" id="UP000568380"/>
    </source>
</evidence>
<comment type="caution">
    <text evidence="1">The sequence shown here is derived from an EMBL/GenBank/DDBJ whole genome shotgun (WGS) entry which is preliminary data.</text>
</comment>
<dbReference type="AlphaFoldDB" id="A0A7W8EGV8"/>
<gene>
    <name evidence="1" type="ORF">HNR40_005762</name>
</gene>
<reference evidence="1 2" key="1">
    <citation type="submission" date="2020-08" db="EMBL/GenBank/DDBJ databases">
        <title>Genomic Encyclopedia of Type Strains, Phase IV (KMG-IV): sequencing the most valuable type-strain genomes for metagenomic binning, comparative biology and taxonomic classification.</title>
        <authorList>
            <person name="Goeker M."/>
        </authorList>
    </citation>
    <scope>NUCLEOTIDE SEQUENCE [LARGE SCALE GENOMIC DNA]</scope>
    <source>
        <strain evidence="1 2">DSM 45385</strain>
    </source>
</reference>
<name>A0A7W8EGV8_9ACTN</name>
<protein>
    <submittedName>
        <fullName evidence="1">Uncharacterized protein</fullName>
    </submittedName>
</protein>